<organism evidence="2 3">
    <name type="scientific">Orbus sasakiae</name>
    <dbReference type="NCBI Taxonomy" id="1078475"/>
    <lineage>
        <taxon>Bacteria</taxon>
        <taxon>Pseudomonadati</taxon>
        <taxon>Pseudomonadota</taxon>
        <taxon>Gammaproteobacteria</taxon>
        <taxon>Orbales</taxon>
        <taxon>Orbaceae</taxon>
        <taxon>Orbus</taxon>
    </lineage>
</organism>
<dbReference type="RefSeq" id="WP_345487416.1">
    <property type="nucleotide sequence ID" value="NZ_BAABHY010000001.1"/>
</dbReference>
<sequence>MKTRMKLLDYTLLTIFAAGSSGFAYADMSGNECSNQTECRIDDELLFSIKPKEGGESSPGLGNFGNLISLPSNGAIWATENANLGTAELSVSAPSYVPFRDGKVTKPIEFYVRSNYSAFVDRYEISIYRGTDTDLIEPLTVIPVNVKAITSVTWNGELPNKYRYRNDDSLIYVLKAYDKDGRFDETYAQELRLVTPEEDERGNVAIQDTYSKIKGQAMTKEEALSESLIGAVVSSNNIYRQNIPFAGSRVTIQGSNLPDGSVFIDGESYPVDQDRKFSADFLLPVGEHQFDITVNTKSAGQIDQKLNVNVSGNSFFMVGIADITAYQNKATGAGKSSALTNSDGDYRDQSILSDGRLAFYLKSKIDGRYTITAHADTKEQEIQHLFSGFGRAYPEDVFRNLDPDLYYQTYGDDSSVYRDVDTMGRFYARVDWDKNQALWGNYNTGISGTEYARYTRSLYGAALDWNSQDSTKYGDTQTHVRAFGSQAQSNPGRSEFLGTGGSLYYLKHTRILSGSDKVQVEVRDNLTGRVVGTVSLTRGVDYDINATQGRIILNRPLTQIVKQSLSSIITETPLNGYDQYLLVDYEYVPIGFEPESITGGVRAQHWVNDHIAVGGTYVDENQAGSDYELKGVDVTLKAGNGTYLKTEYTKTESTGTPVFYSDNGGLSFKSKGSNNPSISGVAKSVEGRINLKELGVTERGVTAGAWWHDVGDGYSNSNTDSGEARREYGVEVSAEVADYIQMYVKHTKAEKGNNSYIQSQVSTEWRMSDDVTLTGEIKNVQTKTSTEKARGTLAALKYAIKYTSALELYTSAQLTLDDDHGQYVNNDAVTAGFKYYYGDLSSIGFEGTVGHRGYSTLASLEHRLSPDHTIYTNYTFAQSNSDYNSVFGGSTGWTIGQRWRITDRLNIFNETQQLKDTEKEKGVVNSVGMDYLFDGGWSSSLSFQDGKLKGYSGGAYSQDIHRIAISGSVNRTTKDMDFSTKLEYRDDKGGENRHQWLTTNKVDVKVDESLRVSGKFNFSLTQDYDNNKDAAKFIESGVGFAWRPWDSNQWTLLGRYNFYYDNSSDGQISDGYDQRSHIFSLEGIYKLNAQWEFASKLAYRKSEKRYSYLDQWFDSSASFAAFQARYDLIDQWHLLGEYRLLKVKDGGVKQGMMVGIDRDITRNLRFGVGYNFTDFSDDLTKQDYKYRGFFINMVGYY</sequence>
<proteinExistence type="predicted"/>
<name>A0ABP9MXH3_9GAMM</name>
<protein>
    <submittedName>
        <fullName evidence="2">Uncharacterized protein</fullName>
    </submittedName>
</protein>
<evidence type="ECO:0000313" key="3">
    <source>
        <dbReference type="Proteomes" id="UP001500171"/>
    </source>
</evidence>
<keyword evidence="3" id="KW-1185">Reference proteome</keyword>
<dbReference type="Proteomes" id="UP001500171">
    <property type="component" value="Unassembled WGS sequence"/>
</dbReference>
<gene>
    <name evidence="2" type="ORF">GCM10023211_00020</name>
</gene>
<feature type="signal peptide" evidence="1">
    <location>
        <begin position="1"/>
        <end position="26"/>
    </location>
</feature>
<keyword evidence="1" id="KW-0732">Signal</keyword>
<reference evidence="3" key="1">
    <citation type="journal article" date="2019" name="Int. J. Syst. Evol. Microbiol.">
        <title>The Global Catalogue of Microorganisms (GCM) 10K type strain sequencing project: providing services to taxonomists for standard genome sequencing and annotation.</title>
        <authorList>
            <consortium name="The Broad Institute Genomics Platform"/>
            <consortium name="The Broad Institute Genome Sequencing Center for Infectious Disease"/>
            <person name="Wu L."/>
            <person name="Ma J."/>
        </authorList>
    </citation>
    <scope>NUCLEOTIDE SEQUENCE [LARGE SCALE GENOMIC DNA]</scope>
    <source>
        <strain evidence="3">JCM 18050</strain>
    </source>
</reference>
<evidence type="ECO:0000313" key="2">
    <source>
        <dbReference type="EMBL" id="GAA5103497.1"/>
    </source>
</evidence>
<dbReference type="SUPFAM" id="SSF56935">
    <property type="entry name" value="Porins"/>
    <property type="match status" value="1"/>
</dbReference>
<dbReference type="EMBL" id="BAABHY010000001">
    <property type="protein sequence ID" value="GAA5103497.1"/>
    <property type="molecule type" value="Genomic_DNA"/>
</dbReference>
<evidence type="ECO:0000256" key="1">
    <source>
        <dbReference type="SAM" id="SignalP"/>
    </source>
</evidence>
<comment type="caution">
    <text evidence="2">The sequence shown here is derived from an EMBL/GenBank/DDBJ whole genome shotgun (WGS) entry which is preliminary data.</text>
</comment>
<feature type="chain" id="PRO_5045235545" evidence="1">
    <location>
        <begin position="27"/>
        <end position="1197"/>
    </location>
</feature>
<accession>A0ABP9MXH3</accession>